<dbReference type="PRINTS" id="PR01837">
    <property type="entry name" value="MGTCSAPBPROT"/>
</dbReference>
<name>A0ABR7QS99_9FLAO</name>
<dbReference type="PANTHER" id="PTHR33778">
    <property type="entry name" value="PROTEIN MGTC"/>
    <property type="match status" value="1"/>
</dbReference>
<protein>
    <submittedName>
        <fullName evidence="9">MgtC/SapB family protein</fullName>
    </submittedName>
</protein>
<organism evidence="9 10">
    <name type="scientific">Arenibacter arenosicollis</name>
    <dbReference type="NCBI Taxonomy" id="2762274"/>
    <lineage>
        <taxon>Bacteria</taxon>
        <taxon>Pseudomonadati</taxon>
        <taxon>Bacteroidota</taxon>
        <taxon>Flavobacteriia</taxon>
        <taxon>Flavobacteriales</taxon>
        <taxon>Flavobacteriaceae</taxon>
        <taxon>Arenibacter</taxon>
    </lineage>
</organism>
<keyword evidence="6 7" id="KW-0472">Membrane</keyword>
<comment type="caution">
    <text evidence="9">The sequence shown here is derived from an EMBL/GenBank/DDBJ whole genome shotgun (WGS) entry which is preliminary data.</text>
</comment>
<evidence type="ECO:0000259" key="8">
    <source>
        <dbReference type="Pfam" id="PF02308"/>
    </source>
</evidence>
<dbReference type="Proteomes" id="UP000618952">
    <property type="component" value="Unassembled WGS sequence"/>
</dbReference>
<sequence length="148" mass="15679">MLEISTNQSVIEFSVKIGAALFSGLLIGLEREYKGKHAGLKTNSLVALGAAVFVLISLKYQGEANVDITRVLSQVIIGIGFLGGGVILQKEDKIKGLTTAATVWCSAAAGCLAATGLFVELAIFTMVVVLFNLIFGYIDSKIEPINKE</sequence>
<evidence type="ECO:0000256" key="5">
    <source>
        <dbReference type="ARBA" id="ARBA00022989"/>
    </source>
</evidence>
<dbReference type="InterPro" id="IPR003416">
    <property type="entry name" value="MgtC/SapB/SrpB/YhiD_fam"/>
</dbReference>
<gene>
    <name evidence="9" type="ORF">H4O18_18825</name>
</gene>
<evidence type="ECO:0000256" key="1">
    <source>
        <dbReference type="ARBA" id="ARBA00004651"/>
    </source>
</evidence>
<keyword evidence="10" id="KW-1185">Reference proteome</keyword>
<evidence type="ECO:0000313" key="10">
    <source>
        <dbReference type="Proteomes" id="UP000618952"/>
    </source>
</evidence>
<reference evidence="9 10" key="1">
    <citation type="submission" date="2020-08" db="EMBL/GenBank/DDBJ databases">
        <title>Arenibacter gaetbuli sp. nov., isolated from a sand dune.</title>
        <authorList>
            <person name="Park S."/>
            <person name="Yoon J.-H."/>
        </authorList>
    </citation>
    <scope>NUCLEOTIDE SEQUENCE [LARGE SCALE GENOMIC DNA]</scope>
    <source>
        <strain evidence="9 10">BSSL-BM3</strain>
    </source>
</reference>
<keyword evidence="4 7" id="KW-0812">Transmembrane</keyword>
<accession>A0ABR7QS99</accession>
<keyword evidence="5 7" id="KW-1133">Transmembrane helix</keyword>
<evidence type="ECO:0000256" key="4">
    <source>
        <dbReference type="ARBA" id="ARBA00022692"/>
    </source>
</evidence>
<evidence type="ECO:0000256" key="6">
    <source>
        <dbReference type="ARBA" id="ARBA00023136"/>
    </source>
</evidence>
<dbReference type="EMBL" id="JACLHY010000026">
    <property type="protein sequence ID" value="MBC8770061.1"/>
    <property type="molecule type" value="Genomic_DNA"/>
</dbReference>
<dbReference type="InterPro" id="IPR049177">
    <property type="entry name" value="MgtC_SapB_SrpB_YhiD_N"/>
</dbReference>
<evidence type="ECO:0000256" key="3">
    <source>
        <dbReference type="ARBA" id="ARBA00022475"/>
    </source>
</evidence>
<keyword evidence="3" id="KW-1003">Cell membrane</keyword>
<comment type="similarity">
    <text evidence="2">Belongs to the MgtC/SapB family.</text>
</comment>
<feature type="transmembrane region" description="Helical" evidence="7">
    <location>
        <begin position="72"/>
        <end position="89"/>
    </location>
</feature>
<dbReference type="RefSeq" id="WP_187587534.1">
    <property type="nucleotide sequence ID" value="NZ_JACLHY010000026.1"/>
</dbReference>
<dbReference type="Pfam" id="PF02308">
    <property type="entry name" value="MgtC"/>
    <property type="match status" value="1"/>
</dbReference>
<evidence type="ECO:0000313" key="9">
    <source>
        <dbReference type="EMBL" id="MBC8770061.1"/>
    </source>
</evidence>
<comment type="subcellular location">
    <subcellularLocation>
        <location evidence="1">Cell membrane</location>
        <topology evidence="1">Multi-pass membrane protein</topology>
    </subcellularLocation>
</comment>
<feature type="domain" description="MgtC/SapB/SrpB/YhiD N-terminal" evidence="8">
    <location>
        <begin position="18"/>
        <end position="135"/>
    </location>
</feature>
<proteinExistence type="inferred from homology"/>
<evidence type="ECO:0000256" key="7">
    <source>
        <dbReference type="SAM" id="Phobius"/>
    </source>
</evidence>
<feature type="transmembrane region" description="Helical" evidence="7">
    <location>
        <begin position="42"/>
        <end position="60"/>
    </location>
</feature>
<feature type="transmembrane region" description="Helical" evidence="7">
    <location>
        <begin position="13"/>
        <end position="30"/>
    </location>
</feature>
<evidence type="ECO:0000256" key="2">
    <source>
        <dbReference type="ARBA" id="ARBA00009298"/>
    </source>
</evidence>
<dbReference type="PANTHER" id="PTHR33778:SF3">
    <property type="entry name" value="PROTEIN MGTC"/>
    <property type="match status" value="1"/>
</dbReference>